<dbReference type="AlphaFoldDB" id="A0A0F9GNL5"/>
<name>A0A0F9GNL5_9ZZZZ</name>
<comment type="caution">
    <text evidence="1">The sequence shown here is derived from an EMBL/GenBank/DDBJ whole genome shotgun (WGS) entry which is preliminary data.</text>
</comment>
<dbReference type="EMBL" id="LAZR01027757">
    <property type="protein sequence ID" value="KKL64727.1"/>
    <property type="molecule type" value="Genomic_DNA"/>
</dbReference>
<reference evidence="1" key="1">
    <citation type="journal article" date="2015" name="Nature">
        <title>Complex archaea that bridge the gap between prokaryotes and eukaryotes.</title>
        <authorList>
            <person name="Spang A."/>
            <person name="Saw J.H."/>
            <person name="Jorgensen S.L."/>
            <person name="Zaremba-Niedzwiedzka K."/>
            <person name="Martijn J."/>
            <person name="Lind A.E."/>
            <person name="van Eijk R."/>
            <person name="Schleper C."/>
            <person name="Guy L."/>
            <person name="Ettema T.J."/>
        </authorList>
    </citation>
    <scope>NUCLEOTIDE SEQUENCE</scope>
</reference>
<accession>A0A0F9GNL5</accession>
<sequence length="122" mass="14295">MKHEEDFVNEGLVEFEIDSKTFVYKPTTAGDETSWMDEYIEIGPDNKPKQNFAKITQCKLRNLVNVPYDQELISKMIKVDKPWEKLDKDQRWAFLSKLKPVVFNKIITKVNSIDEGTPEKKN</sequence>
<proteinExistence type="predicted"/>
<protein>
    <submittedName>
        <fullName evidence="1">Uncharacterized protein</fullName>
    </submittedName>
</protein>
<organism evidence="1">
    <name type="scientific">marine sediment metagenome</name>
    <dbReference type="NCBI Taxonomy" id="412755"/>
    <lineage>
        <taxon>unclassified sequences</taxon>
        <taxon>metagenomes</taxon>
        <taxon>ecological metagenomes</taxon>
    </lineage>
</organism>
<evidence type="ECO:0000313" key="1">
    <source>
        <dbReference type="EMBL" id="KKL64727.1"/>
    </source>
</evidence>
<gene>
    <name evidence="1" type="ORF">LCGC14_2162120</name>
</gene>